<dbReference type="Proteomes" id="UP000627984">
    <property type="component" value="Unassembled WGS sequence"/>
</dbReference>
<evidence type="ECO:0000313" key="1">
    <source>
        <dbReference type="EMBL" id="GGK62109.1"/>
    </source>
</evidence>
<name>A0AA37BF55_9ACTN</name>
<protein>
    <submittedName>
        <fullName evidence="1">Uncharacterized protein</fullName>
    </submittedName>
</protein>
<accession>A0AA37BF55</accession>
<organism evidence="1 2">
    <name type="scientific">Planomonospora parontospora</name>
    <dbReference type="NCBI Taxonomy" id="58119"/>
    <lineage>
        <taxon>Bacteria</taxon>
        <taxon>Bacillati</taxon>
        <taxon>Actinomycetota</taxon>
        <taxon>Actinomycetes</taxon>
        <taxon>Streptosporangiales</taxon>
        <taxon>Streptosporangiaceae</taxon>
        <taxon>Planomonospora</taxon>
    </lineage>
</organism>
<dbReference type="EMBL" id="BMQD01000005">
    <property type="protein sequence ID" value="GGK62109.1"/>
    <property type="molecule type" value="Genomic_DNA"/>
</dbReference>
<reference evidence="1" key="2">
    <citation type="submission" date="2022-09" db="EMBL/GenBank/DDBJ databases">
        <authorList>
            <person name="Sun Q."/>
            <person name="Ohkuma M."/>
        </authorList>
    </citation>
    <scope>NUCLEOTIDE SEQUENCE</scope>
    <source>
        <strain evidence="1">JCM 3093</strain>
    </source>
</reference>
<dbReference type="AlphaFoldDB" id="A0AA37BF55"/>
<sequence>MTRQEQAELAELLRHSWPGWTIWRTGRTWYATGCAVPGCRSRRTLHALGLIRLCERLREEKARTRKGTA</sequence>
<proteinExistence type="predicted"/>
<comment type="caution">
    <text evidence="1">The sequence shown here is derived from an EMBL/GenBank/DDBJ whole genome shotgun (WGS) entry which is preliminary data.</text>
</comment>
<evidence type="ECO:0000313" key="2">
    <source>
        <dbReference type="Proteomes" id="UP000627984"/>
    </source>
</evidence>
<reference evidence="1" key="1">
    <citation type="journal article" date="2014" name="Int. J. Syst. Evol. Microbiol.">
        <title>Complete genome sequence of Corynebacterium casei LMG S-19264T (=DSM 44701T), isolated from a smear-ripened cheese.</title>
        <authorList>
            <consortium name="US DOE Joint Genome Institute (JGI-PGF)"/>
            <person name="Walter F."/>
            <person name="Albersmeier A."/>
            <person name="Kalinowski J."/>
            <person name="Ruckert C."/>
        </authorList>
    </citation>
    <scope>NUCLEOTIDE SEQUENCE</scope>
    <source>
        <strain evidence="1">JCM 3093</strain>
    </source>
</reference>
<dbReference type="RefSeq" id="WP_191894600.1">
    <property type="nucleotide sequence ID" value="NZ_BMQD01000005.1"/>
</dbReference>
<gene>
    <name evidence="1" type="ORF">GCM10010126_21870</name>
</gene>